<sequence>MYASRSRACIMALKQCITTFNKGTQPMAANLQGIKAIADELSIIDHPLDNTDLVIHTLNGLGSEYREISAALYSRESPISYVELHEKLMDFESILHRDNNTEPLVATANTALRNRGQPRYRSPHHEQQVSSIPNSKLVCQYCEKPGHIVKKCYKINGYPRKYGSRPSVNMAQHHPTMQNSS</sequence>
<reference evidence="1 2" key="1">
    <citation type="submission" date="2024-03" db="EMBL/GenBank/DDBJ databases">
        <authorList>
            <person name="Martinez-Hernandez J."/>
        </authorList>
    </citation>
    <scope>NUCLEOTIDE SEQUENCE [LARGE SCALE GENOMIC DNA]</scope>
</reference>
<dbReference type="Pfam" id="PF14223">
    <property type="entry name" value="Retrotran_gag_2"/>
    <property type="match status" value="1"/>
</dbReference>
<evidence type="ECO:0000313" key="1">
    <source>
        <dbReference type="EMBL" id="CAL0317052.1"/>
    </source>
</evidence>
<name>A0AAV1X7R8_LUPLU</name>
<organism evidence="1 2">
    <name type="scientific">Lupinus luteus</name>
    <name type="common">European yellow lupine</name>
    <dbReference type="NCBI Taxonomy" id="3873"/>
    <lineage>
        <taxon>Eukaryota</taxon>
        <taxon>Viridiplantae</taxon>
        <taxon>Streptophyta</taxon>
        <taxon>Embryophyta</taxon>
        <taxon>Tracheophyta</taxon>
        <taxon>Spermatophyta</taxon>
        <taxon>Magnoliopsida</taxon>
        <taxon>eudicotyledons</taxon>
        <taxon>Gunneridae</taxon>
        <taxon>Pentapetalae</taxon>
        <taxon>rosids</taxon>
        <taxon>fabids</taxon>
        <taxon>Fabales</taxon>
        <taxon>Fabaceae</taxon>
        <taxon>Papilionoideae</taxon>
        <taxon>50 kb inversion clade</taxon>
        <taxon>genistoids sensu lato</taxon>
        <taxon>core genistoids</taxon>
        <taxon>Genisteae</taxon>
        <taxon>Lupinus</taxon>
    </lineage>
</organism>
<keyword evidence="2" id="KW-1185">Reference proteome</keyword>
<dbReference type="InterPro" id="IPR036875">
    <property type="entry name" value="Znf_CCHC_sf"/>
</dbReference>
<dbReference type="GO" id="GO:0003676">
    <property type="term" value="F:nucleic acid binding"/>
    <property type="evidence" value="ECO:0007669"/>
    <property type="project" value="InterPro"/>
</dbReference>
<dbReference type="AlphaFoldDB" id="A0AAV1X7R8"/>
<protein>
    <recommendedName>
        <fullName evidence="3">CCHC-type domain-containing protein</fullName>
    </recommendedName>
</protein>
<proteinExistence type="predicted"/>
<comment type="caution">
    <text evidence="1">The sequence shown here is derived from an EMBL/GenBank/DDBJ whole genome shotgun (WGS) entry which is preliminary data.</text>
</comment>
<gene>
    <name evidence="1" type="ORF">LLUT_LOCUS18112</name>
</gene>
<dbReference type="SUPFAM" id="SSF57756">
    <property type="entry name" value="Retrovirus zinc finger-like domains"/>
    <property type="match status" value="1"/>
</dbReference>
<evidence type="ECO:0000313" key="2">
    <source>
        <dbReference type="Proteomes" id="UP001497480"/>
    </source>
</evidence>
<dbReference type="PANTHER" id="PTHR47481">
    <property type="match status" value="1"/>
</dbReference>
<dbReference type="PANTHER" id="PTHR47481:SF34">
    <property type="entry name" value="CCHC-TYPE DOMAIN-CONTAINING PROTEIN"/>
    <property type="match status" value="1"/>
</dbReference>
<dbReference type="Proteomes" id="UP001497480">
    <property type="component" value="Unassembled WGS sequence"/>
</dbReference>
<dbReference type="GO" id="GO:0008270">
    <property type="term" value="F:zinc ion binding"/>
    <property type="evidence" value="ECO:0007669"/>
    <property type="project" value="InterPro"/>
</dbReference>
<accession>A0AAV1X7R8</accession>
<evidence type="ECO:0008006" key="3">
    <source>
        <dbReference type="Google" id="ProtNLM"/>
    </source>
</evidence>
<dbReference type="EMBL" id="CAXHTB010000012">
    <property type="protein sequence ID" value="CAL0317052.1"/>
    <property type="molecule type" value="Genomic_DNA"/>
</dbReference>